<dbReference type="PROSITE" id="PS00409">
    <property type="entry name" value="PROKAR_NTER_METHYL"/>
    <property type="match status" value="1"/>
</dbReference>
<reference evidence="3 4" key="2">
    <citation type="journal article" date="2010" name="Stand. Genomic Sci.">
        <title>Complete genome sequence of Syntrophothermus lipocalidus type strain (TGB-C1).</title>
        <authorList>
            <person name="Djao O.D."/>
            <person name="Zhang X."/>
            <person name="Lucas S."/>
            <person name="Lapidus A."/>
            <person name="Del Rio T.G."/>
            <person name="Nolan M."/>
            <person name="Tice H."/>
            <person name="Cheng J.F."/>
            <person name="Han C."/>
            <person name="Tapia R."/>
            <person name="Goodwin L."/>
            <person name="Pitluck S."/>
            <person name="Liolios K."/>
            <person name="Ivanova N."/>
            <person name="Mavromatis K."/>
            <person name="Mikhailova N."/>
            <person name="Ovchinnikova G."/>
            <person name="Pati A."/>
            <person name="Brambilla E."/>
            <person name="Chen A."/>
            <person name="Palaniappan K."/>
            <person name="Land M."/>
            <person name="Hauser L."/>
            <person name="Chang Y.J."/>
            <person name="Jeffries C.D."/>
            <person name="Rohde M."/>
            <person name="Sikorski J."/>
            <person name="Spring S."/>
            <person name="Goker M."/>
            <person name="Detter J.C."/>
            <person name="Woyke T."/>
            <person name="Bristow J."/>
            <person name="Eisen J.A."/>
            <person name="Markowitz V."/>
            <person name="Hugenholtz P."/>
            <person name="Kyrpides N.C."/>
            <person name="Klenk H.P."/>
        </authorList>
    </citation>
    <scope>NUCLEOTIDE SEQUENCE [LARGE SCALE GENOMIC DNA]</scope>
    <source>
        <strain evidence="4">DSM 12680 / TGB-C1</strain>
    </source>
</reference>
<feature type="region of interest" description="Disordered" evidence="1">
    <location>
        <begin position="1"/>
        <end position="21"/>
    </location>
</feature>
<dbReference type="InterPro" id="IPR012902">
    <property type="entry name" value="N_methyl_site"/>
</dbReference>
<dbReference type="Proteomes" id="UP000000378">
    <property type="component" value="Chromosome"/>
</dbReference>
<dbReference type="EMBL" id="CP002048">
    <property type="protein sequence ID" value="ADI01954.1"/>
    <property type="molecule type" value="Genomic_DNA"/>
</dbReference>
<dbReference type="Pfam" id="PF07963">
    <property type="entry name" value="N_methyl"/>
    <property type="match status" value="1"/>
</dbReference>
<evidence type="ECO:0008006" key="5">
    <source>
        <dbReference type="Google" id="ProtNLM"/>
    </source>
</evidence>
<dbReference type="AlphaFoldDB" id="D7CML9"/>
<name>D7CML9_SYNLT</name>
<dbReference type="HOGENOM" id="CLU_1304369_0_0_9"/>
<proteinExistence type="predicted"/>
<feature type="transmembrane region" description="Helical" evidence="2">
    <location>
        <begin position="30"/>
        <end position="52"/>
    </location>
</feature>
<evidence type="ECO:0000256" key="1">
    <source>
        <dbReference type="SAM" id="MobiDB-lite"/>
    </source>
</evidence>
<keyword evidence="4" id="KW-1185">Reference proteome</keyword>
<dbReference type="KEGG" id="slp:Slip_1181"/>
<organism evidence="3 4">
    <name type="scientific">Syntrophothermus lipocalidus (strain DSM 12680 / TGB-C1)</name>
    <dbReference type="NCBI Taxonomy" id="643648"/>
    <lineage>
        <taxon>Bacteria</taxon>
        <taxon>Bacillati</taxon>
        <taxon>Bacillota</taxon>
        <taxon>Clostridia</taxon>
        <taxon>Eubacteriales</taxon>
        <taxon>Syntrophomonadaceae</taxon>
        <taxon>Syntrophothermus</taxon>
    </lineage>
</organism>
<accession>D7CML9</accession>
<feature type="compositionally biased region" description="Basic and acidic residues" evidence="1">
    <location>
        <begin position="1"/>
        <end position="11"/>
    </location>
</feature>
<dbReference type="STRING" id="643648.Slip_1181"/>
<protein>
    <recommendedName>
        <fullName evidence="5">Prepilin-type N-terminal cleavage/methylation domain-containing protein</fullName>
    </recommendedName>
</protein>
<sequence length="211" mass="23539">MLAKERNRKLTEGTGSHHNRSSRGFTLLEVMLVLAVLAVVLGIVGGILKAYFGMLFSFLVERENIAEARAAMEAIVDVLDEARRERKWTLEVDPTGTKILGREGEGEPHQVLSIDEDHSAECRLYRGSDRSLYRYDENEGDWLEVAKYVDSLEVSTVLGTDIKPYIDGGSEVLELPDDAVFFRVTVETDKEGSGEAACRVTTYVYSGWISD</sequence>
<evidence type="ECO:0000256" key="2">
    <source>
        <dbReference type="SAM" id="Phobius"/>
    </source>
</evidence>
<gene>
    <name evidence="3" type="ordered locus">Slip_1181</name>
</gene>
<evidence type="ECO:0000313" key="3">
    <source>
        <dbReference type="EMBL" id="ADI01954.1"/>
    </source>
</evidence>
<keyword evidence="2" id="KW-1133">Transmembrane helix</keyword>
<keyword evidence="2" id="KW-0812">Transmembrane</keyword>
<evidence type="ECO:0000313" key="4">
    <source>
        <dbReference type="Proteomes" id="UP000000378"/>
    </source>
</evidence>
<dbReference type="NCBIfam" id="TIGR02532">
    <property type="entry name" value="IV_pilin_GFxxxE"/>
    <property type="match status" value="1"/>
</dbReference>
<keyword evidence="2" id="KW-0472">Membrane</keyword>
<reference evidence="4" key="1">
    <citation type="journal article" date="2010" name="Stand. Genomic Sci.">
        <title>Complete genome sequence of Syntrophothermus lipocalidus type strain (TGB-C1T).</title>
        <authorList>
            <consortium name="US DOE Joint Genome Institute (JGI-PGF)"/>
            <person name="Djao O."/>
            <person name="Zhang X."/>
            <person name="Lucas S."/>
            <person name="Lapidus A."/>
            <person name="Glavina Del Rio T."/>
            <person name="Nolan M."/>
            <person name="Tice H."/>
            <person name="Cheng J."/>
            <person name="Han C."/>
            <person name="Tapia R."/>
            <person name="Goodwin L."/>
            <person name="Pitluck S."/>
            <person name="Liolios K."/>
            <person name="Ivanova N."/>
            <person name="Mavromatis K."/>
            <person name="Mikhailova N."/>
            <person name="Ovchinnikova G."/>
            <person name="Pati A."/>
            <person name="Brambilla E."/>
            <person name="Chen A."/>
            <person name="Palaniappan K."/>
            <person name="Land M."/>
            <person name="Hauser L."/>
            <person name="Chang Y."/>
            <person name="Jeffries C."/>
            <person name="Rohde M."/>
            <person name="Sikorski J."/>
            <person name="Spring S."/>
            <person name="Goker M."/>
            <person name="Detter J."/>
            <person name="Woyke T."/>
            <person name="Bristow J."/>
            <person name="Eisen J."/>
            <person name="Markowitz V."/>
            <person name="Hugenholtz P."/>
            <person name="Kyrpides N."/>
            <person name="Klenk H."/>
        </authorList>
    </citation>
    <scope>NUCLEOTIDE SEQUENCE [LARGE SCALE GENOMIC DNA]</scope>
    <source>
        <strain evidence="4">DSM 12680 / TGB-C1</strain>
    </source>
</reference>